<reference evidence="2 3" key="1">
    <citation type="submission" date="2023-05" db="EMBL/GenBank/DDBJ databases">
        <title>Metabolic capabilities are highly conserved among human nasal-associated Corynebacterium species in pangenomic analyses.</title>
        <authorList>
            <person name="Tran T.H."/>
            <person name="Roberts A.Q."/>
            <person name="Escapa I.F."/>
            <person name="Gao W."/>
            <person name="Conlan S."/>
            <person name="Kong H."/>
            <person name="Segre J.A."/>
            <person name="Kelly M.S."/>
            <person name="Lemon K.P."/>
        </authorList>
    </citation>
    <scope>NUCLEOTIDE SEQUENCE [LARGE SCALE GENOMIC DNA]</scope>
    <source>
        <strain evidence="2 3">KPL3772</strain>
    </source>
</reference>
<dbReference type="RefSeq" id="WP_272697860.1">
    <property type="nucleotide sequence ID" value="NZ_CP100362.1"/>
</dbReference>
<feature type="region of interest" description="Disordered" evidence="1">
    <location>
        <begin position="64"/>
        <end position="104"/>
    </location>
</feature>
<gene>
    <name evidence="2" type="ORF">QPX23_06230</name>
</gene>
<keyword evidence="3" id="KW-1185">Reference proteome</keyword>
<sequence length="399" mass="41505">MISAAAFSHFASRGSTGSRRSANSRRSASSRHSARSRRDAKSRRLAMASLLTTSALLLAACGEEGSASDETSNSAGASAGSAGERRGKAPATEQAVGLPLDPPRIQMLSTGTGERKLLSYNDVSSEQAVDIEVSEGFQQLVMKNDQLVTEAPELGDLVTTTLPVAGSVLVPESFTDSTPGADSARHVDFRVRDPHISGTKTSNGSAADAGLNAAGLAEEIASADGFGFGWLAENNGQLNTLLLAAPQQASDQARAVVEQSLTKLVSTPVIFPDEPVGIGAQWSVDSRVTGEATMLQTTTFTVTDISGDEVKLDISVEQRPALGALSLEGHAGAEGFANDTLNVTSTNTRSRGSLTVDMKQPLPVAGELDFTTRVVYGNDDGAASVVQDSSTRMRFSSAQ</sequence>
<feature type="region of interest" description="Disordered" evidence="1">
    <location>
        <begin position="1"/>
        <end position="42"/>
    </location>
</feature>
<protein>
    <recommendedName>
        <fullName evidence="4">Oxidoreductase</fullName>
    </recommendedName>
</protein>
<proteinExistence type="predicted"/>
<evidence type="ECO:0000256" key="1">
    <source>
        <dbReference type="SAM" id="MobiDB-lite"/>
    </source>
</evidence>
<accession>A0ABT7FXU0</accession>
<evidence type="ECO:0008006" key="4">
    <source>
        <dbReference type="Google" id="ProtNLM"/>
    </source>
</evidence>
<evidence type="ECO:0000313" key="2">
    <source>
        <dbReference type="EMBL" id="MDK4290322.1"/>
    </source>
</evidence>
<name>A0ABT7FXU0_9CORY</name>
<comment type="caution">
    <text evidence="2">The sequence shown here is derived from an EMBL/GenBank/DDBJ whole genome shotgun (WGS) entry which is preliminary data.</text>
</comment>
<feature type="compositionally biased region" description="Basic residues" evidence="1">
    <location>
        <begin position="28"/>
        <end position="42"/>
    </location>
</feature>
<evidence type="ECO:0000313" key="3">
    <source>
        <dbReference type="Proteomes" id="UP001239759"/>
    </source>
</evidence>
<feature type="compositionally biased region" description="Low complexity" evidence="1">
    <location>
        <begin position="11"/>
        <end position="27"/>
    </location>
</feature>
<dbReference type="EMBL" id="JASNUQ010000008">
    <property type="protein sequence ID" value="MDK4290322.1"/>
    <property type="molecule type" value="Genomic_DNA"/>
</dbReference>
<dbReference type="Proteomes" id="UP001239759">
    <property type="component" value="Unassembled WGS sequence"/>
</dbReference>
<organism evidence="2 3">
    <name type="scientific">Corynebacterium pseudodiphtheriticum</name>
    <dbReference type="NCBI Taxonomy" id="37637"/>
    <lineage>
        <taxon>Bacteria</taxon>
        <taxon>Bacillati</taxon>
        <taxon>Actinomycetota</taxon>
        <taxon>Actinomycetes</taxon>
        <taxon>Mycobacteriales</taxon>
        <taxon>Corynebacteriaceae</taxon>
        <taxon>Corynebacterium</taxon>
    </lineage>
</organism>